<feature type="domain" description="Transglycosylase SLT" evidence="2">
    <location>
        <begin position="52"/>
        <end position="361"/>
    </location>
</feature>
<dbReference type="Pfam" id="PF13406">
    <property type="entry name" value="SLT_2"/>
    <property type="match status" value="1"/>
</dbReference>
<dbReference type="PROSITE" id="PS51257">
    <property type="entry name" value="PROKAR_LIPOPROTEIN"/>
    <property type="match status" value="1"/>
</dbReference>
<dbReference type="InterPro" id="IPR011970">
    <property type="entry name" value="MltB_2"/>
</dbReference>
<organism evidence="3 4">
    <name type="scientific">Basfia succiniciproducens</name>
    <dbReference type="NCBI Taxonomy" id="653940"/>
    <lineage>
        <taxon>Bacteria</taxon>
        <taxon>Pseudomonadati</taxon>
        <taxon>Pseudomonadota</taxon>
        <taxon>Gammaproteobacteria</taxon>
        <taxon>Pasteurellales</taxon>
        <taxon>Pasteurellaceae</taxon>
        <taxon>Basfia</taxon>
    </lineage>
</organism>
<dbReference type="SUPFAM" id="SSF53955">
    <property type="entry name" value="Lysozyme-like"/>
    <property type="match status" value="1"/>
</dbReference>
<dbReference type="CDD" id="cd13399">
    <property type="entry name" value="Slt35-like"/>
    <property type="match status" value="1"/>
</dbReference>
<dbReference type="PANTHER" id="PTHR30163:SF8">
    <property type="entry name" value="LYTIC MUREIN TRANSGLYCOSYLASE"/>
    <property type="match status" value="1"/>
</dbReference>
<keyword evidence="4" id="KW-1185">Reference proteome</keyword>
<evidence type="ECO:0000313" key="4">
    <source>
        <dbReference type="Proteomes" id="UP000199588"/>
    </source>
</evidence>
<dbReference type="EMBL" id="FMUQ01000005">
    <property type="protein sequence ID" value="SCX91546.1"/>
    <property type="molecule type" value="Genomic_DNA"/>
</dbReference>
<accession>A0A1G5BN96</accession>
<dbReference type="NCBIfam" id="TIGR02283">
    <property type="entry name" value="MltB_2"/>
    <property type="match status" value="1"/>
</dbReference>
<proteinExistence type="predicted"/>
<reference evidence="3 4" key="1">
    <citation type="submission" date="2016-10" db="EMBL/GenBank/DDBJ databases">
        <authorList>
            <person name="Varghese N."/>
            <person name="Submissions S."/>
        </authorList>
    </citation>
    <scope>NUCLEOTIDE SEQUENCE [LARGE SCALE GENOMIC DNA]</scope>
    <source>
        <strain evidence="3 4">DSM 22022</strain>
    </source>
</reference>
<dbReference type="InterPro" id="IPR043426">
    <property type="entry name" value="MltB-like"/>
</dbReference>
<dbReference type="InterPro" id="IPR031304">
    <property type="entry name" value="SLT_2"/>
</dbReference>
<feature type="chain" id="PRO_5045233689" evidence="1">
    <location>
        <begin position="18"/>
        <end position="369"/>
    </location>
</feature>
<feature type="signal peptide" evidence="1">
    <location>
        <begin position="1"/>
        <end position="17"/>
    </location>
</feature>
<protein>
    <submittedName>
        <fullName evidence="3">Membrane-bound lytic murein transglycosylase B</fullName>
    </submittedName>
</protein>
<gene>
    <name evidence="3" type="ORF">SAMN02910354_00815</name>
</gene>
<dbReference type="Gene3D" id="1.10.530.10">
    <property type="match status" value="1"/>
</dbReference>
<comment type="caution">
    <text evidence="3">The sequence shown here is derived from an EMBL/GenBank/DDBJ whole genome shotgun (WGS) entry which is preliminary data.</text>
</comment>
<dbReference type="PANTHER" id="PTHR30163">
    <property type="entry name" value="MEMBRANE-BOUND LYTIC MUREIN TRANSGLYCOSYLASE B"/>
    <property type="match status" value="1"/>
</dbReference>
<evidence type="ECO:0000259" key="2">
    <source>
        <dbReference type="Pfam" id="PF13406"/>
    </source>
</evidence>
<dbReference type="Gene3D" id="1.10.8.350">
    <property type="entry name" value="Bacterial muramidase"/>
    <property type="match status" value="1"/>
</dbReference>
<evidence type="ECO:0000313" key="3">
    <source>
        <dbReference type="EMBL" id="SCX91546.1"/>
    </source>
</evidence>
<evidence type="ECO:0000256" key="1">
    <source>
        <dbReference type="SAM" id="SignalP"/>
    </source>
</evidence>
<dbReference type="InterPro" id="IPR023346">
    <property type="entry name" value="Lysozyme-like_dom_sf"/>
</dbReference>
<dbReference type="RefSeq" id="WP_090654538.1">
    <property type="nucleotide sequence ID" value="NZ_CP015031.1"/>
</dbReference>
<keyword evidence="1" id="KW-0732">Signal</keyword>
<sequence>MKIKYKFLALTTCLMLAGCSSNNNKSAVNSAEDLSALPATAVYSNARTLNNFDDYVQFLKRKAAGQGVSNATLTAQNNIRYIDSAVRLDQKQAGNAARRQGLPPLPPNPNGVTNYLTKHLTQAKVDKAEDNYYDVQVPLQKASSAFGVQKEFILALWGMESSFGYYQGDYDVLSVLATLAFDGRRETLFSKEFINAMKMLDAGHLNRSKMLGSWAGAMGQTQFMPSSYLNYAADGDKDGTKDIWSNEYDVFASIANYLHTVGWDDTLPWGIEVSLTTPLPLSLAGTEKEKARSLNDWQAQGVLPKNMFDADKLKALSNADLWLVRPDKEVGRAFLVSNNYRTILDWNRSNYYALSVGMFADRIKQTLGF</sequence>
<name>A0A1G5BN96_9PAST</name>
<dbReference type="Proteomes" id="UP000199588">
    <property type="component" value="Unassembled WGS sequence"/>
</dbReference>